<evidence type="ECO:0000313" key="1">
    <source>
        <dbReference type="EMBL" id="MCK1784818.1"/>
    </source>
</evidence>
<name>A0ABT0EGH0_9PSED</name>
<evidence type="ECO:0000313" key="2">
    <source>
        <dbReference type="Proteomes" id="UP001317085"/>
    </source>
</evidence>
<protein>
    <recommendedName>
        <fullName evidence="3">ATP-binding protein</fullName>
    </recommendedName>
</protein>
<gene>
    <name evidence="1" type="ORF">L9Z73_10780</name>
</gene>
<sequence length="462" mass="53251">MTIALPSRYEDLAQAFRGKLVPNQDLIALVNRSYKSMTISGGIRFLPIYGKSGVGKSCASHELGTHMPDVKTFVLEREEVESSDRLLARVRAERQITDKKMLVAIIDQYEENVQGKERIPSQFIEHISLLDRKELKNELVMFIWLTTSKEFQDQLVKSTSRNERILANESFEIHGPNKSEWPEIVEETFSFHNSESPLADYGILPEHINTISRTKETIGSAIEEIGVVLAEQLTSLENFSEYQVILIWPVADATRSQRVTQFSKPRTGYRLNWDAWYSQLNDDDRNNLPLHELNRARLYFDVRVVPVRAADLHRLCIDLDNDDKNLSQAHLERFRSTHFFHVLSGNWQNYEFAPMRERDSQRADDAKVWYESVTTQPTKLGRRLAKIIRSLGINAKHEVTITSEYSSLRADVFVQPSTEPSKKIIIELKAFASENTMPSTIKDQIKITLRRHAQFAGFLQKQ</sequence>
<proteinExistence type="predicted"/>
<accession>A0ABT0EGH0</accession>
<evidence type="ECO:0008006" key="3">
    <source>
        <dbReference type="Google" id="ProtNLM"/>
    </source>
</evidence>
<organism evidence="1 2">
    <name type="scientific">Pseudomonas emilianonis</name>
    <dbReference type="NCBI Taxonomy" id="2915812"/>
    <lineage>
        <taxon>Bacteria</taxon>
        <taxon>Pseudomonadati</taxon>
        <taxon>Pseudomonadota</taxon>
        <taxon>Gammaproteobacteria</taxon>
        <taxon>Pseudomonadales</taxon>
        <taxon>Pseudomonadaceae</taxon>
        <taxon>Pseudomonas</taxon>
    </lineage>
</organism>
<dbReference type="EMBL" id="JAKNRV010000075">
    <property type="protein sequence ID" value="MCK1784818.1"/>
    <property type="molecule type" value="Genomic_DNA"/>
</dbReference>
<comment type="caution">
    <text evidence="1">The sequence shown here is derived from an EMBL/GenBank/DDBJ whole genome shotgun (WGS) entry which is preliminary data.</text>
</comment>
<reference evidence="1 2" key="1">
    <citation type="submission" date="2022-02" db="EMBL/GenBank/DDBJ databases">
        <title>Comparative genomics of the first Antarctic Pseudomonas spp. capable of biotransforming 2,4,6-Trinitrotoluene.</title>
        <authorList>
            <person name="Cabrera M.A."/>
            <person name="Marquez S.L."/>
            <person name="Perez-Donoso J.M."/>
        </authorList>
    </citation>
    <scope>NUCLEOTIDE SEQUENCE [LARGE SCALE GENOMIC DNA]</scope>
    <source>
        <strain evidence="1 2">TNT11</strain>
    </source>
</reference>
<dbReference type="Proteomes" id="UP001317085">
    <property type="component" value="Unassembled WGS sequence"/>
</dbReference>
<keyword evidence="2" id="KW-1185">Reference proteome</keyword>
<dbReference type="RefSeq" id="WP_247399907.1">
    <property type="nucleotide sequence ID" value="NZ_JAKNRV010000075.1"/>
</dbReference>